<organism evidence="5">
    <name type="scientific">marine metagenome</name>
    <dbReference type="NCBI Taxonomy" id="408172"/>
    <lineage>
        <taxon>unclassified sequences</taxon>
        <taxon>metagenomes</taxon>
        <taxon>ecological metagenomes</taxon>
    </lineage>
</organism>
<reference evidence="5" key="1">
    <citation type="submission" date="2018-05" db="EMBL/GenBank/DDBJ databases">
        <authorList>
            <person name="Lanie J.A."/>
            <person name="Ng W.-L."/>
            <person name="Kazmierczak K.M."/>
            <person name="Andrzejewski T.M."/>
            <person name="Davidsen T.M."/>
            <person name="Wayne K.J."/>
            <person name="Tettelin H."/>
            <person name="Glass J.I."/>
            <person name="Rusch D."/>
            <person name="Podicherti R."/>
            <person name="Tsui H.-C.T."/>
            <person name="Winkler M.E."/>
        </authorList>
    </citation>
    <scope>NUCLEOTIDE SEQUENCE</scope>
</reference>
<keyword evidence="2" id="KW-0223">Dioxygenase</keyword>
<dbReference type="InterPro" id="IPR044862">
    <property type="entry name" value="Pro_4_hyd_alph_FE2OG_OXY"/>
</dbReference>
<dbReference type="GO" id="GO:0031418">
    <property type="term" value="F:L-ascorbic acid binding"/>
    <property type="evidence" value="ECO:0007669"/>
    <property type="project" value="InterPro"/>
</dbReference>
<dbReference type="SMART" id="SM00702">
    <property type="entry name" value="P4Hc"/>
    <property type="match status" value="1"/>
</dbReference>
<evidence type="ECO:0000256" key="1">
    <source>
        <dbReference type="ARBA" id="ARBA00001961"/>
    </source>
</evidence>
<dbReference type="InterPro" id="IPR006620">
    <property type="entry name" value="Pro_4_hyd_alph"/>
</dbReference>
<dbReference type="AlphaFoldDB" id="A0A382NEQ2"/>
<proteinExistence type="predicted"/>
<feature type="domain" description="Prolyl 4-hydroxylase alpha subunit" evidence="4">
    <location>
        <begin position="11"/>
        <end position="195"/>
    </location>
</feature>
<dbReference type="Pfam" id="PF13640">
    <property type="entry name" value="2OG-FeII_Oxy_3"/>
    <property type="match status" value="1"/>
</dbReference>
<evidence type="ECO:0000256" key="2">
    <source>
        <dbReference type="ARBA" id="ARBA00022964"/>
    </source>
</evidence>
<evidence type="ECO:0000259" key="4">
    <source>
        <dbReference type="SMART" id="SM00702"/>
    </source>
</evidence>
<name>A0A382NEQ2_9ZZZZ</name>
<dbReference type="GO" id="GO:0016705">
    <property type="term" value="F:oxidoreductase activity, acting on paired donors, with incorporation or reduction of molecular oxygen"/>
    <property type="evidence" value="ECO:0007669"/>
    <property type="project" value="InterPro"/>
</dbReference>
<sequence>MKEEYKDFVGIYDESIPIQLCNDFVKNYKEAIKNRTLIDVSKVNETQVLDQVHSSIRKDEVAYIAPLFSTIYPIPPVNSYFNFLEQCFKCYVEKYNVQFDGPIFNNVFKIHKVKKTEGFHAWHYERSGRHVDRVMAYMTYLEAPEKGGETEFLHQSLRIEPIVRRTLIWPGGFTHMHRGNPPLEGEKMYITGWFTTEPANTSVVGGL</sequence>
<dbReference type="GO" id="GO:0005506">
    <property type="term" value="F:iron ion binding"/>
    <property type="evidence" value="ECO:0007669"/>
    <property type="project" value="InterPro"/>
</dbReference>
<dbReference type="EMBL" id="UINC01099988">
    <property type="protein sequence ID" value="SVC59684.1"/>
    <property type="molecule type" value="Genomic_DNA"/>
</dbReference>
<gene>
    <name evidence="5" type="ORF">METZ01_LOCUS312538</name>
</gene>
<keyword evidence="3" id="KW-0560">Oxidoreductase</keyword>
<comment type="cofactor">
    <cofactor evidence="1">
        <name>L-ascorbate</name>
        <dbReference type="ChEBI" id="CHEBI:38290"/>
    </cofactor>
</comment>
<accession>A0A382NEQ2</accession>
<dbReference type="Gene3D" id="2.60.120.620">
    <property type="entry name" value="q2cbj1_9rhob like domain"/>
    <property type="match status" value="1"/>
</dbReference>
<evidence type="ECO:0000256" key="3">
    <source>
        <dbReference type="ARBA" id="ARBA00023002"/>
    </source>
</evidence>
<dbReference type="GO" id="GO:0051213">
    <property type="term" value="F:dioxygenase activity"/>
    <property type="evidence" value="ECO:0007669"/>
    <property type="project" value="UniProtKB-KW"/>
</dbReference>
<evidence type="ECO:0000313" key="5">
    <source>
        <dbReference type="EMBL" id="SVC59684.1"/>
    </source>
</evidence>
<protein>
    <recommendedName>
        <fullName evidence="4">Prolyl 4-hydroxylase alpha subunit domain-containing protein</fullName>
    </recommendedName>
</protein>